<reference evidence="4" key="2">
    <citation type="submission" date="2015-01" db="EMBL/GenBank/DDBJ databases">
        <title>Evolutionary Origins and Diversification of the Mycorrhizal Mutualists.</title>
        <authorList>
            <consortium name="DOE Joint Genome Institute"/>
            <consortium name="Mycorrhizal Genomics Consortium"/>
            <person name="Kohler A."/>
            <person name="Kuo A."/>
            <person name="Nagy L.G."/>
            <person name="Floudas D."/>
            <person name="Copeland A."/>
            <person name="Barry K.W."/>
            <person name="Cichocki N."/>
            <person name="Veneault-Fourrey C."/>
            <person name="LaButti K."/>
            <person name="Lindquist E.A."/>
            <person name="Lipzen A."/>
            <person name="Lundell T."/>
            <person name="Morin E."/>
            <person name="Murat C."/>
            <person name="Riley R."/>
            <person name="Ohm R."/>
            <person name="Sun H."/>
            <person name="Tunlid A."/>
            <person name="Henrissat B."/>
            <person name="Grigoriev I.V."/>
            <person name="Hibbett D.S."/>
            <person name="Martin F."/>
        </authorList>
    </citation>
    <scope>NUCLEOTIDE SEQUENCE [LARGE SCALE GENOMIC DNA]</scope>
    <source>
        <strain evidence="4">Foug A</strain>
    </source>
</reference>
<gene>
    <name evidence="3" type="ORF">SCLCIDRAFT_52699</name>
</gene>
<sequence>ADEYDSWDKINEKALGNITLCVSPSIQTMIANLVTIKEVWEHLKENYGTPSIGSAYAELSRLLTTTIPASSHPTPAITKMLSHFTYLKDASFKFPANVQAMIILCKLPPTMEVVAQILSQTSPSEIKTLKPDGIVKAATLSFEQKGASRGTGGKAPQANKLSTVKRKQADPKFAQQQQQPHRQQQQQGRSNSSGSGNAPAQGQGGHNCHGGRKACTRREHAQNAEFATYVHYEDGPVPTVDPRALAHTPGMTNYGPPAFDNTIKAFDLVHCLGVEPSCQTIHTLDQVISTASTSQDQPEAGPSSLKCSCLEERIIMDEATLDNLDMGWSVTMDVDEDTISLGDEEEQPFIYEDFTDSEFNEINEMVLDCYNVVSMNLGVEASLFRQVPSARALTHTDMLPLHVRYTPALQAYICSHEIHDMHCANCKGKMADSSEISGAFWLLDSGASCHFTGDLGDFASYQVLKHKHYAKTANGVAEIAGIATVLLQCLDHNTGNEKVVKLTQVLHMP</sequence>
<dbReference type="Proteomes" id="UP000053989">
    <property type="component" value="Unassembled WGS sequence"/>
</dbReference>
<evidence type="ECO:0000313" key="3">
    <source>
        <dbReference type="EMBL" id="KIM62262.1"/>
    </source>
</evidence>
<feature type="domain" description="Retrovirus-related Pol polyprotein from transposon TNT 1-94-like beta-barrel" evidence="2">
    <location>
        <begin position="441"/>
        <end position="509"/>
    </location>
</feature>
<name>A0A0C3ABG8_9AGAM</name>
<organism evidence="3 4">
    <name type="scientific">Scleroderma citrinum Foug A</name>
    <dbReference type="NCBI Taxonomy" id="1036808"/>
    <lineage>
        <taxon>Eukaryota</taxon>
        <taxon>Fungi</taxon>
        <taxon>Dikarya</taxon>
        <taxon>Basidiomycota</taxon>
        <taxon>Agaricomycotina</taxon>
        <taxon>Agaricomycetes</taxon>
        <taxon>Agaricomycetidae</taxon>
        <taxon>Boletales</taxon>
        <taxon>Sclerodermatineae</taxon>
        <taxon>Sclerodermataceae</taxon>
        <taxon>Scleroderma</taxon>
    </lineage>
</organism>
<keyword evidence="4" id="KW-1185">Reference proteome</keyword>
<evidence type="ECO:0000313" key="4">
    <source>
        <dbReference type="Proteomes" id="UP000053989"/>
    </source>
</evidence>
<evidence type="ECO:0000259" key="2">
    <source>
        <dbReference type="Pfam" id="PF22936"/>
    </source>
</evidence>
<protein>
    <recommendedName>
        <fullName evidence="2">Retrovirus-related Pol polyprotein from transposon TNT 1-94-like beta-barrel domain-containing protein</fullName>
    </recommendedName>
</protein>
<feature type="non-terminal residue" evidence="3">
    <location>
        <position position="509"/>
    </location>
</feature>
<reference evidence="3 4" key="1">
    <citation type="submission" date="2014-04" db="EMBL/GenBank/DDBJ databases">
        <authorList>
            <consortium name="DOE Joint Genome Institute"/>
            <person name="Kuo A."/>
            <person name="Kohler A."/>
            <person name="Nagy L.G."/>
            <person name="Floudas D."/>
            <person name="Copeland A."/>
            <person name="Barry K.W."/>
            <person name="Cichocki N."/>
            <person name="Veneault-Fourrey C."/>
            <person name="LaButti K."/>
            <person name="Lindquist E.A."/>
            <person name="Lipzen A."/>
            <person name="Lundell T."/>
            <person name="Morin E."/>
            <person name="Murat C."/>
            <person name="Sun H."/>
            <person name="Tunlid A."/>
            <person name="Henrissat B."/>
            <person name="Grigoriev I.V."/>
            <person name="Hibbett D.S."/>
            <person name="Martin F."/>
            <person name="Nordberg H.P."/>
            <person name="Cantor M.N."/>
            <person name="Hua S.X."/>
        </authorList>
    </citation>
    <scope>NUCLEOTIDE SEQUENCE [LARGE SCALE GENOMIC DNA]</scope>
    <source>
        <strain evidence="3 4">Foug A</strain>
    </source>
</reference>
<dbReference type="Pfam" id="PF22936">
    <property type="entry name" value="Pol_BBD"/>
    <property type="match status" value="1"/>
</dbReference>
<dbReference type="InParanoid" id="A0A0C3ABG8"/>
<dbReference type="Pfam" id="PF14223">
    <property type="entry name" value="Retrotran_gag_2"/>
    <property type="match status" value="1"/>
</dbReference>
<dbReference type="AlphaFoldDB" id="A0A0C3ABG8"/>
<dbReference type="EMBL" id="KN822044">
    <property type="protein sequence ID" value="KIM62262.1"/>
    <property type="molecule type" value="Genomic_DNA"/>
</dbReference>
<evidence type="ECO:0000256" key="1">
    <source>
        <dbReference type="SAM" id="MobiDB-lite"/>
    </source>
</evidence>
<feature type="compositionally biased region" description="Low complexity" evidence="1">
    <location>
        <begin position="175"/>
        <end position="201"/>
    </location>
</feature>
<dbReference type="OrthoDB" id="1283342at2759"/>
<feature type="non-terminal residue" evidence="3">
    <location>
        <position position="1"/>
    </location>
</feature>
<dbReference type="STRING" id="1036808.A0A0C3ABG8"/>
<proteinExistence type="predicted"/>
<dbReference type="InterPro" id="IPR054722">
    <property type="entry name" value="PolX-like_BBD"/>
</dbReference>
<accession>A0A0C3ABG8</accession>
<dbReference type="HOGENOM" id="CLU_036321_1_0_1"/>
<feature type="region of interest" description="Disordered" evidence="1">
    <location>
        <begin position="145"/>
        <end position="215"/>
    </location>
</feature>